<evidence type="ECO:0000313" key="1">
    <source>
        <dbReference type="EMBL" id="KKL69166.1"/>
    </source>
</evidence>
<sequence>ARPATDMLRDLWQDLRDFMKQSPQRNPMTLMVIQPSLADITSV</sequence>
<protein>
    <submittedName>
        <fullName evidence="1">Uncharacterized protein</fullName>
    </submittedName>
</protein>
<name>A0A0F9ES80_9ZZZZ</name>
<accession>A0A0F9ES80</accession>
<comment type="caution">
    <text evidence="1">The sequence shown here is derived from an EMBL/GenBank/DDBJ whole genome shotgun (WGS) entry which is preliminary data.</text>
</comment>
<gene>
    <name evidence="1" type="ORF">LCGC14_2117630</name>
</gene>
<dbReference type="AlphaFoldDB" id="A0A0F9ES80"/>
<proteinExistence type="predicted"/>
<dbReference type="EMBL" id="LAZR01026301">
    <property type="protein sequence ID" value="KKL69166.1"/>
    <property type="molecule type" value="Genomic_DNA"/>
</dbReference>
<feature type="non-terminal residue" evidence="1">
    <location>
        <position position="1"/>
    </location>
</feature>
<reference evidence="1" key="1">
    <citation type="journal article" date="2015" name="Nature">
        <title>Complex archaea that bridge the gap between prokaryotes and eukaryotes.</title>
        <authorList>
            <person name="Spang A."/>
            <person name="Saw J.H."/>
            <person name="Jorgensen S.L."/>
            <person name="Zaremba-Niedzwiedzka K."/>
            <person name="Martijn J."/>
            <person name="Lind A.E."/>
            <person name="van Eijk R."/>
            <person name="Schleper C."/>
            <person name="Guy L."/>
            <person name="Ettema T.J."/>
        </authorList>
    </citation>
    <scope>NUCLEOTIDE SEQUENCE</scope>
</reference>
<organism evidence="1">
    <name type="scientific">marine sediment metagenome</name>
    <dbReference type="NCBI Taxonomy" id="412755"/>
    <lineage>
        <taxon>unclassified sequences</taxon>
        <taxon>metagenomes</taxon>
        <taxon>ecological metagenomes</taxon>
    </lineage>
</organism>